<keyword evidence="5" id="KW-0804">Transcription</keyword>
<dbReference type="InterPro" id="IPR003347">
    <property type="entry name" value="JmjC_dom"/>
</dbReference>
<evidence type="ECO:0000259" key="10">
    <source>
        <dbReference type="PROSITE" id="PS51184"/>
    </source>
</evidence>
<dbReference type="Pfam" id="PF02373">
    <property type="entry name" value="JmjC"/>
    <property type="match status" value="1"/>
</dbReference>
<dbReference type="PROSITE" id="PS51184">
    <property type="entry name" value="JMJC"/>
    <property type="match status" value="1"/>
</dbReference>
<evidence type="ECO:0000256" key="7">
    <source>
        <dbReference type="PROSITE-ProRule" id="PRU00175"/>
    </source>
</evidence>
<evidence type="ECO:0000256" key="5">
    <source>
        <dbReference type="ARBA" id="ARBA00023163"/>
    </source>
</evidence>
<dbReference type="SUPFAM" id="SSF51197">
    <property type="entry name" value="Clavaminate synthase-like"/>
    <property type="match status" value="1"/>
</dbReference>
<dbReference type="Pfam" id="PF10497">
    <property type="entry name" value="zf-4CXXC_R1"/>
    <property type="match status" value="1"/>
</dbReference>
<feature type="region of interest" description="Disordered" evidence="8">
    <location>
        <begin position="733"/>
        <end position="793"/>
    </location>
</feature>
<evidence type="ECO:0000313" key="13">
    <source>
        <dbReference type="Proteomes" id="UP000886520"/>
    </source>
</evidence>
<dbReference type="InterPro" id="IPR014977">
    <property type="entry name" value="WRC_dom"/>
</dbReference>
<evidence type="ECO:0000256" key="8">
    <source>
        <dbReference type="SAM" id="MobiDB-lite"/>
    </source>
</evidence>
<dbReference type="Gene3D" id="2.60.120.650">
    <property type="entry name" value="Cupin"/>
    <property type="match status" value="1"/>
</dbReference>
<dbReference type="Proteomes" id="UP000886520">
    <property type="component" value="Chromosome 10"/>
</dbReference>
<keyword evidence="4" id="KW-0805">Transcription regulation</keyword>
<keyword evidence="7" id="KW-0862">Zinc</keyword>
<comment type="similarity">
    <text evidence="2">Belongs to the JARID1 histone demethylase family.</text>
</comment>
<gene>
    <name evidence="12" type="ORF">GOP47_0010123</name>
</gene>
<dbReference type="PROSITE" id="PS50089">
    <property type="entry name" value="ZF_RING_2"/>
    <property type="match status" value="1"/>
</dbReference>
<comment type="subcellular location">
    <subcellularLocation>
        <location evidence="1">Nucleus</location>
    </subcellularLocation>
</comment>
<evidence type="ECO:0000259" key="9">
    <source>
        <dbReference type="PROSITE" id="PS50089"/>
    </source>
</evidence>
<dbReference type="SMART" id="SM00558">
    <property type="entry name" value="JmjC"/>
    <property type="match status" value="1"/>
</dbReference>
<protein>
    <recommendedName>
        <fullName evidence="14">Lysine-specific demethylase JMJ25</fullName>
    </recommendedName>
</protein>
<evidence type="ECO:0000256" key="3">
    <source>
        <dbReference type="ARBA" id="ARBA00022723"/>
    </source>
</evidence>
<keyword evidence="13" id="KW-1185">Reference proteome</keyword>
<evidence type="ECO:0000313" key="12">
    <source>
        <dbReference type="EMBL" id="KAI5074162.1"/>
    </source>
</evidence>
<feature type="compositionally biased region" description="Polar residues" evidence="8">
    <location>
        <begin position="104"/>
        <end position="116"/>
    </location>
</feature>
<keyword evidence="7" id="KW-0863">Zinc-finger</keyword>
<feature type="compositionally biased region" description="Basic and acidic residues" evidence="8">
    <location>
        <begin position="8"/>
        <end position="27"/>
    </location>
</feature>
<feature type="non-terminal residue" evidence="12">
    <location>
        <position position="1"/>
    </location>
</feature>
<comment type="caution">
    <text evidence="12">The sequence shown here is derived from an EMBL/GenBank/DDBJ whole genome shotgun (WGS) entry which is preliminary data.</text>
</comment>
<dbReference type="GO" id="GO:0031490">
    <property type="term" value="F:chromatin DNA binding"/>
    <property type="evidence" value="ECO:0007669"/>
    <property type="project" value="TreeGrafter"/>
</dbReference>
<evidence type="ECO:0000256" key="6">
    <source>
        <dbReference type="ARBA" id="ARBA00023242"/>
    </source>
</evidence>
<feature type="compositionally biased region" description="Low complexity" evidence="8">
    <location>
        <begin position="53"/>
        <end position="64"/>
    </location>
</feature>
<dbReference type="AlphaFoldDB" id="A0A9D4UUJ6"/>
<feature type="compositionally biased region" description="Polar residues" evidence="8">
    <location>
        <begin position="145"/>
        <end position="166"/>
    </location>
</feature>
<dbReference type="GO" id="GO:0008270">
    <property type="term" value="F:zinc ion binding"/>
    <property type="evidence" value="ECO:0007669"/>
    <property type="project" value="UniProtKB-KW"/>
</dbReference>
<dbReference type="GO" id="GO:0003712">
    <property type="term" value="F:transcription coregulator activity"/>
    <property type="evidence" value="ECO:0007669"/>
    <property type="project" value="TreeGrafter"/>
</dbReference>
<reference evidence="12" key="1">
    <citation type="submission" date="2021-01" db="EMBL/GenBank/DDBJ databases">
        <title>Adiantum capillus-veneris genome.</title>
        <authorList>
            <person name="Fang Y."/>
            <person name="Liao Q."/>
        </authorList>
    </citation>
    <scope>NUCLEOTIDE SEQUENCE</scope>
    <source>
        <strain evidence="12">H3</strain>
        <tissue evidence="12">Leaf</tissue>
    </source>
</reference>
<dbReference type="GO" id="GO:0032454">
    <property type="term" value="F:histone H3K9 demethylase activity"/>
    <property type="evidence" value="ECO:0007669"/>
    <property type="project" value="InterPro"/>
</dbReference>
<keyword evidence="3" id="KW-0479">Metal-binding</keyword>
<dbReference type="Pfam" id="PF08879">
    <property type="entry name" value="WRC"/>
    <property type="match status" value="1"/>
</dbReference>
<evidence type="ECO:0008006" key="14">
    <source>
        <dbReference type="Google" id="ProtNLM"/>
    </source>
</evidence>
<feature type="region of interest" description="Disordered" evidence="8">
    <location>
        <begin position="1"/>
        <end position="172"/>
    </location>
</feature>
<feature type="compositionally biased region" description="Basic and acidic residues" evidence="8">
    <location>
        <begin position="35"/>
        <end position="45"/>
    </location>
</feature>
<dbReference type="EMBL" id="JABFUD020000010">
    <property type="protein sequence ID" value="KAI5074162.1"/>
    <property type="molecule type" value="Genomic_DNA"/>
</dbReference>
<feature type="domain" description="WRC" evidence="11">
    <location>
        <begin position="14"/>
        <end position="58"/>
    </location>
</feature>
<evidence type="ECO:0000256" key="1">
    <source>
        <dbReference type="ARBA" id="ARBA00004123"/>
    </source>
</evidence>
<evidence type="ECO:0000256" key="4">
    <source>
        <dbReference type="ARBA" id="ARBA00023015"/>
    </source>
</evidence>
<proteinExistence type="inferred from homology"/>
<sequence>MNRSKNNNKPDEEVPDEFRCKRSDGKQWRCPARAMENRTLCEKHHNQAKKRTSGGAAAASSSPTKKLKLSNSNDSLRASEGRNKPSNRQLPSELAMQARPKPPKSQSASLPASTDSKLLKDSPNAGQPRMSNGALKKSNDDNVRISRSPSLGSSTKDKLLQQSDTATDSERELQSRMCHQCQRNDKEEVIRCQKCGKKRYCTQCIARWYPGMSEKDFRLACPFCKGNCNCKACLRMVGTNFQSLDKQQQQQRLSDSDRIKYLKYLLSYVRPALEQLHHDQCQEVDMETKWRGDASTRVERSKLLKDERLYCDNCSTSIVDVYRSCSTCSYDLCLACCRELRQGQQPGGEKAGSAEQQSHVRAKGIGRSLQNTYRLPVWCVNEDRSIPCPPSERGGCGSGTMVLRRILKADWIAKLVVDVNHFLKTGPLSPFSSDTHDAHCDYCVRLKKDSALSSDDLEGSSRRAAYRNSPRDNHLYCPTSQLIKKEGLEHFQKHWLLGEPVIVRNVFEGTTGLSWEPMVMWRAVRETTKNKFEGEATSVKALDCLDWCEVEINIRQFFTGYLEGRAHEGGWPEMLKLKDWPPSSFFEERLPRHGAEFISALPFHEYTHPKHGVLNLASKLPEYVMKPDLGPKTYIAYGMREELGRGDSVTKLHCDMSDAVNVLAHTTNVKLRKWQKRRITTFRSLYREMSASMPDSENAEKEWQNGKLAARAFDLAVQSDIEDLEASGAAVAEATDGATDARRQPNQMNKGASTLDDANLENGLPDRGCNVAEPDSCRKNSIEGHPSEEKERINAGESLKELCSSGGRIEEPLTPIDDSSFGGALWDIFRRQDVPKLQEYLKLHFREFRHTKENRLERIMHPIHDQTIYLTEEHKRRLKEEFGIEPWTFEQHTGEAVFIPAGCPHQVRNLKSCIKVAMDFVSPENLQHCMRLTEEFRFLPKEHRAKEDKLEDYTCEKKEVSSSLKKMGWWCLEISFQSRSTKKQLPMLLQ</sequence>
<accession>A0A9D4UUJ6</accession>
<feature type="domain" description="JmjC" evidence="10">
    <location>
        <begin position="609"/>
        <end position="937"/>
    </location>
</feature>
<organism evidence="12 13">
    <name type="scientific">Adiantum capillus-veneris</name>
    <name type="common">Maidenhair fern</name>
    <dbReference type="NCBI Taxonomy" id="13818"/>
    <lineage>
        <taxon>Eukaryota</taxon>
        <taxon>Viridiplantae</taxon>
        <taxon>Streptophyta</taxon>
        <taxon>Embryophyta</taxon>
        <taxon>Tracheophyta</taxon>
        <taxon>Polypodiopsida</taxon>
        <taxon>Polypodiidae</taxon>
        <taxon>Polypodiales</taxon>
        <taxon>Pteridineae</taxon>
        <taxon>Pteridaceae</taxon>
        <taxon>Vittarioideae</taxon>
        <taxon>Adiantum</taxon>
    </lineage>
</organism>
<dbReference type="InterPro" id="IPR045109">
    <property type="entry name" value="LSDs-like"/>
</dbReference>
<feature type="compositionally biased region" description="Basic and acidic residues" evidence="8">
    <location>
        <begin position="775"/>
        <end position="793"/>
    </location>
</feature>
<dbReference type="InterPro" id="IPR001841">
    <property type="entry name" value="Znf_RING"/>
</dbReference>
<evidence type="ECO:0000259" key="11">
    <source>
        <dbReference type="PROSITE" id="PS51667"/>
    </source>
</evidence>
<dbReference type="OrthoDB" id="1667110at2759"/>
<keyword evidence="6" id="KW-0539">Nucleus</keyword>
<name>A0A9D4UUJ6_ADICA</name>
<dbReference type="InterPro" id="IPR018866">
    <property type="entry name" value="Znf-4CXXC_R1"/>
</dbReference>
<dbReference type="GO" id="GO:0006357">
    <property type="term" value="P:regulation of transcription by RNA polymerase II"/>
    <property type="evidence" value="ECO:0007669"/>
    <property type="project" value="TreeGrafter"/>
</dbReference>
<dbReference type="PANTHER" id="PTHR12549:SF38">
    <property type="entry name" value="JMJC DOMAIN-CONTAINING HISTONE DEMETHYLASE 2, ISOFORM A"/>
    <property type="match status" value="1"/>
</dbReference>
<dbReference type="PANTHER" id="PTHR12549">
    <property type="entry name" value="JMJC DOMAIN-CONTAINING HISTONE DEMETHYLATION PROTEIN"/>
    <property type="match status" value="1"/>
</dbReference>
<evidence type="ECO:0000256" key="2">
    <source>
        <dbReference type="ARBA" id="ARBA00006801"/>
    </source>
</evidence>
<dbReference type="GO" id="GO:0000785">
    <property type="term" value="C:chromatin"/>
    <property type="evidence" value="ECO:0007669"/>
    <property type="project" value="TreeGrafter"/>
</dbReference>
<dbReference type="PROSITE" id="PS51667">
    <property type="entry name" value="WRC"/>
    <property type="match status" value="1"/>
</dbReference>
<feature type="domain" description="RING-type" evidence="9">
    <location>
        <begin position="178"/>
        <end position="225"/>
    </location>
</feature>
<dbReference type="GO" id="GO:0000118">
    <property type="term" value="C:histone deacetylase complex"/>
    <property type="evidence" value="ECO:0007669"/>
    <property type="project" value="TreeGrafter"/>
</dbReference>